<protein>
    <submittedName>
        <fullName evidence="2">Phage/conjugal plasmid C-4 type zinc finger protein, TraR family</fullName>
    </submittedName>
</protein>
<evidence type="ECO:0000256" key="1">
    <source>
        <dbReference type="PROSITE-ProRule" id="PRU00510"/>
    </source>
</evidence>
<dbReference type="AlphaFoldDB" id="A0A376F5Y7"/>
<dbReference type="PANTHER" id="PTHR38777">
    <property type="entry name" value="FELS-2 PROPHAGE PROTEIN"/>
    <property type="match status" value="1"/>
</dbReference>
<organism evidence="2 3">
    <name type="scientific">Enterobacter asburiae</name>
    <dbReference type="NCBI Taxonomy" id="61645"/>
    <lineage>
        <taxon>Bacteria</taxon>
        <taxon>Pseudomonadati</taxon>
        <taxon>Pseudomonadota</taxon>
        <taxon>Gammaproteobacteria</taxon>
        <taxon>Enterobacterales</taxon>
        <taxon>Enterobacteriaceae</taxon>
        <taxon>Enterobacter</taxon>
        <taxon>Enterobacter cloacae complex</taxon>
    </lineage>
</organism>
<name>A0A376F5Y7_ENTAS</name>
<proteinExistence type="predicted"/>
<accession>A0A376F5Y7</accession>
<evidence type="ECO:0000313" key="2">
    <source>
        <dbReference type="EMBL" id="STD18652.1"/>
    </source>
</evidence>
<dbReference type="EMBL" id="UFYI01000007">
    <property type="protein sequence ID" value="STD18652.1"/>
    <property type="molecule type" value="Genomic_DNA"/>
</dbReference>
<dbReference type="GO" id="GO:1900378">
    <property type="term" value="P:positive regulation of secondary metabolite biosynthetic process"/>
    <property type="evidence" value="ECO:0007669"/>
    <property type="project" value="TreeGrafter"/>
</dbReference>
<dbReference type="PANTHER" id="PTHR38777:SF1">
    <property type="entry name" value="DNAK SUPPRESSOR PROTEIN"/>
    <property type="match status" value="1"/>
</dbReference>
<gene>
    <name evidence="2" type="primary">ybiI_1</name>
    <name evidence="2" type="ORF">NCTC12123_00837</name>
</gene>
<reference evidence="2 3" key="1">
    <citation type="submission" date="2018-06" db="EMBL/GenBank/DDBJ databases">
        <authorList>
            <consortium name="Pathogen Informatics"/>
            <person name="Doyle S."/>
        </authorList>
    </citation>
    <scope>NUCLEOTIDE SEQUENCE [LARGE SCALE GENOMIC DNA]</scope>
    <source>
        <strain evidence="2 3">NCTC12123</strain>
    </source>
</reference>
<feature type="zinc finger region" description="dksA C4-type" evidence="1">
    <location>
        <begin position="39"/>
        <end position="63"/>
    </location>
</feature>
<evidence type="ECO:0000313" key="3">
    <source>
        <dbReference type="Proteomes" id="UP000255163"/>
    </source>
</evidence>
<dbReference type="Proteomes" id="UP000255163">
    <property type="component" value="Unassembled WGS sequence"/>
</dbReference>
<sequence length="128" mass="14285">MASGWANDDAVNEQINSTIEDAVARARGEIPRGESLTECEECGEPIPEAREKPFPAYGFALPASSIKIQKIHHTRDIIAEVRKTASYVDFALPKLTERARSFTLTVFSQTRSKTCPSYRFCKAHPQEV</sequence>
<dbReference type="PROSITE" id="PS51128">
    <property type="entry name" value="ZF_DKSA_2"/>
    <property type="match status" value="1"/>
</dbReference>